<evidence type="ECO:0000259" key="2">
    <source>
        <dbReference type="Pfam" id="PF13568"/>
    </source>
</evidence>
<dbReference type="Pfam" id="PF13568">
    <property type="entry name" value="OMP_b-brl_2"/>
    <property type="match status" value="1"/>
</dbReference>
<dbReference type="InterPro" id="IPR025665">
    <property type="entry name" value="Beta-barrel_OMP_2"/>
</dbReference>
<evidence type="ECO:0000256" key="1">
    <source>
        <dbReference type="SAM" id="SignalP"/>
    </source>
</evidence>
<keyword evidence="1" id="KW-0732">Signal</keyword>
<protein>
    <recommendedName>
        <fullName evidence="2">Outer membrane protein beta-barrel domain-containing protein</fullName>
    </recommendedName>
</protein>
<gene>
    <name evidence="3" type="ORF">C5O19_18380</name>
</gene>
<comment type="caution">
    <text evidence="3">The sequence shown here is derived from an EMBL/GenBank/DDBJ whole genome shotgun (WGS) entry which is preliminary data.</text>
</comment>
<reference evidence="4" key="1">
    <citation type="submission" date="2018-02" db="EMBL/GenBank/DDBJ databases">
        <title>Genome sequencing of Solimonas sp. HR-BB.</title>
        <authorList>
            <person name="Lee Y."/>
            <person name="Jeon C.O."/>
        </authorList>
    </citation>
    <scope>NUCLEOTIDE SEQUENCE [LARGE SCALE GENOMIC DNA]</scope>
    <source>
        <strain evidence="4">HR-U</strain>
    </source>
</reference>
<sequence>MKKLAIIFAFCLATTSVFAQSTTARTGIRGGFSASNLRIKEYTERNPLYGFHVSAFTQIPVITDFLYIQPEVGYTNKGTRATFNVANFENESKFKLNYLEVPVLATFKIGDFVDIHAGPYFGYLLKAAAENNNNLGGSSTVLDTDNFKRFDYGVGAGLTLYFGKFLISTRYNLGLQKVADSFVAQQVLGNAKNTSAQLSVGVTL</sequence>
<evidence type="ECO:0000313" key="4">
    <source>
        <dbReference type="Proteomes" id="UP000239590"/>
    </source>
</evidence>
<feature type="signal peptide" evidence="1">
    <location>
        <begin position="1"/>
        <end position="19"/>
    </location>
</feature>
<dbReference type="AlphaFoldDB" id="A0A2S7IIU1"/>
<keyword evidence="4" id="KW-1185">Reference proteome</keyword>
<proteinExistence type="predicted"/>
<feature type="domain" description="Outer membrane protein beta-barrel" evidence="2">
    <location>
        <begin position="18"/>
        <end position="178"/>
    </location>
</feature>
<organism evidence="3 4">
    <name type="scientific">Siphonobacter curvatus</name>
    <dbReference type="NCBI Taxonomy" id="2094562"/>
    <lineage>
        <taxon>Bacteria</taxon>
        <taxon>Pseudomonadati</taxon>
        <taxon>Bacteroidota</taxon>
        <taxon>Cytophagia</taxon>
        <taxon>Cytophagales</taxon>
        <taxon>Cytophagaceae</taxon>
        <taxon>Siphonobacter</taxon>
    </lineage>
</organism>
<accession>A0A2S7IIU1</accession>
<dbReference type="OrthoDB" id="947434at2"/>
<dbReference type="Proteomes" id="UP000239590">
    <property type="component" value="Unassembled WGS sequence"/>
</dbReference>
<name>A0A2S7IIU1_9BACT</name>
<evidence type="ECO:0000313" key="3">
    <source>
        <dbReference type="EMBL" id="PQA56310.1"/>
    </source>
</evidence>
<feature type="chain" id="PRO_5015406526" description="Outer membrane protein beta-barrel domain-containing protein" evidence="1">
    <location>
        <begin position="20"/>
        <end position="204"/>
    </location>
</feature>
<dbReference type="RefSeq" id="WP_104714844.1">
    <property type="nucleotide sequence ID" value="NZ_PTRA01000003.1"/>
</dbReference>
<dbReference type="EMBL" id="PTRA01000003">
    <property type="protein sequence ID" value="PQA56310.1"/>
    <property type="molecule type" value="Genomic_DNA"/>
</dbReference>